<feature type="transmembrane region" description="Helical" evidence="2">
    <location>
        <begin position="70"/>
        <end position="92"/>
    </location>
</feature>
<dbReference type="AlphaFoldDB" id="A0AA39TRV0"/>
<evidence type="ECO:0000256" key="2">
    <source>
        <dbReference type="SAM" id="Phobius"/>
    </source>
</evidence>
<protein>
    <submittedName>
        <fullName evidence="3">Uncharacterized protein</fullName>
    </submittedName>
</protein>
<dbReference type="EMBL" id="JAULSR010000010">
    <property type="protein sequence ID" value="KAK0610637.1"/>
    <property type="molecule type" value="Genomic_DNA"/>
</dbReference>
<feature type="region of interest" description="Disordered" evidence="1">
    <location>
        <begin position="29"/>
        <end position="57"/>
    </location>
</feature>
<reference evidence="3" key="1">
    <citation type="submission" date="2023-06" db="EMBL/GenBank/DDBJ databases">
        <title>Genome-scale phylogeny and comparative genomics of the fungal order Sordariales.</title>
        <authorList>
            <consortium name="Lawrence Berkeley National Laboratory"/>
            <person name="Hensen N."/>
            <person name="Bonometti L."/>
            <person name="Westerberg I."/>
            <person name="Brannstrom I.O."/>
            <person name="Guillou S."/>
            <person name="Cros-Aarteil S."/>
            <person name="Calhoun S."/>
            <person name="Haridas S."/>
            <person name="Kuo A."/>
            <person name="Mondo S."/>
            <person name="Pangilinan J."/>
            <person name="Riley R."/>
            <person name="LaButti K."/>
            <person name="Andreopoulos B."/>
            <person name="Lipzen A."/>
            <person name="Chen C."/>
            <person name="Yanf M."/>
            <person name="Daum C."/>
            <person name="Ng V."/>
            <person name="Clum A."/>
            <person name="Steindorff A."/>
            <person name="Ohm R."/>
            <person name="Martin F."/>
            <person name="Silar P."/>
            <person name="Natvig D."/>
            <person name="Lalanne C."/>
            <person name="Gautier V."/>
            <person name="Ament-velasquez S.L."/>
            <person name="Kruys A."/>
            <person name="Hutchinson M.I."/>
            <person name="Powell A.J."/>
            <person name="Barry K."/>
            <person name="Miller A.N."/>
            <person name="Grigoriev I.V."/>
            <person name="Debuchy R."/>
            <person name="Gladieux P."/>
            <person name="Thoren M.H."/>
            <person name="Johannesson H."/>
        </authorList>
    </citation>
    <scope>NUCLEOTIDE SEQUENCE</scope>
    <source>
        <strain evidence="3">SMH3391-2</strain>
    </source>
</reference>
<dbReference type="Proteomes" id="UP001174934">
    <property type="component" value="Unassembled WGS sequence"/>
</dbReference>
<gene>
    <name evidence="3" type="ORF">B0T17DRAFT_621102</name>
</gene>
<comment type="caution">
    <text evidence="3">The sequence shown here is derived from an EMBL/GenBank/DDBJ whole genome shotgun (WGS) entry which is preliminary data.</text>
</comment>
<keyword evidence="2" id="KW-1133">Transmembrane helix</keyword>
<name>A0AA39TRV0_9PEZI</name>
<keyword evidence="2" id="KW-0812">Transmembrane</keyword>
<keyword evidence="4" id="KW-1185">Reference proteome</keyword>
<accession>A0AA39TRV0</accession>
<feature type="transmembrane region" description="Helical" evidence="2">
    <location>
        <begin position="535"/>
        <end position="559"/>
    </location>
</feature>
<sequence>MAHNNPIPGYAADSKVPLSHDTHVQATELQDLSQRPHASSETTNRVTTPEPGVDTDTPTILDKTKALKSLIITSTISSLFCVFYCTFVYIVLIEQHVQTPGVFWDASKANLVVGVLSQTSALLTDAAMKALLGALRPALLAMAEGTSFATWVGLGASDWITVLQVAAAEWFLNVACDFRHVVFRSATLSMPVMALAFGSILKFQADFEPIFVPSNTTMPIYAGLIAPDLQSVNLITAADLSMFFETWGSNMLSTSKYAQDLPMNDCTDNCRSVMLPGGLGIARQAKQALNETVFTGNTFDSFQTIRIDKAVGFVIKYEVTDSSSLQFDLDKECVYAGAQISNGLQVCIKQDGMSMIVGWSACPKHLLDDSACNTNTTWRSLPITSATRMSLYQQSSSTTYDRESQAIANITPIGSPIQTPLSAANYTQIFTKALVPSTTASQADTYNIDTFIYTSSWMHRTFLKSFPDDHNSTVTYLHNILAVPVQFAVVANIYANYTLADLDVKDFSIRFPLSENMLTVATGGQSSSRLRILPWAGYLFIAADVSVHVVVLGWIIWLLRGADERVLKGRTGVVDLAAVREADTAVWYVRGKRRAIRWWWLVWVPVGVERWVRGLRGRVAGLDEEMRFGGGGGGGDNDVDGMRRSLLDVALDQRMGSRWDDLSSFGLARENKWVRVLAG</sequence>
<proteinExistence type="predicted"/>
<keyword evidence="2" id="KW-0472">Membrane</keyword>
<organism evidence="3 4">
    <name type="scientific">Bombardia bombarda</name>
    <dbReference type="NCBI Taxonomy" id="252184"/>
    <lineage>
        <taxon>Eukaryota</taxon>
        <taxon>Fungi</taxon>
        <taxon>Dikarya</taxon>
        <taxon>Ascomycota</taxon>
        <taxon>Pezizomycotina</taxon>
        <taxon>Sordariomycetes</taxon>
        <taxon>Sordariomycetidae</taxon>
        <taxon>Sordariales</taxon>
        <taxon>Lasiosphaeriaceae</taxon>
        <taxon>Bombardia</taxon>
    </lineage>
</organism>
<evidence type="ECO:0000313" key="4">
    <source>
        <dbReference type="Proteomes" id="UP001174934"/>
    </source>
</evidence>
<evidence type="ECO:0000313" key="3">
    <source>
        <dbReference type="EMBL" id="KAK0610637.1"/>
    </source>
</evidence>
<feature type="compositionally biased region" description="Polar residues" evidence="1">
    <location>
        <begin position="29"/>
        <end position="47"/>
    </location>
</feature>
<evidence type="ECO:0000256" key="1">
    <source>
        <dbReference type="SAM" id="MobiDB-lite"/>
    </source>
</evidence>